<dbReference type="EC" id="4.2.1.33" evidence="2"/>
<feature type="non-terminal residue" evidence="2">
    <location>
        <position position="89"/>
    </location>
</feature>
<evidence type="ECO:0000256" key="1">
    <source>
        <dbReference type="ARBA" id="ARBA00023004"/>
    </source>
</evidence>
<proteinExistence type="predicted"/>
<dbReference type="EMBL" id="DRPZ01000132">
    <property type="protein sequence ID" value="HGY09352.1"/>
    <property type="molecule type" value="Genomic_DNA"/>
</dbReference>
<dbReference type="Gene3D" id="3.30.499.10">
    <property type="entry name" value="Aconitase, domain 3"/>
    <property type="match status" value="1"/>
</dbReference>
<keyword evidence="2" id="KW-0456">Lyase</keyword>
<dbReference type="SUPFAM" id="SSF53732">
    <property type="entry name" value="Aconitase iron-sulfur domain"/>
    <property type="match status" value="1"/>
</dbReference>
<name>A0A7C4ZD08_9DEIN</name>
<comment type="caution">
    <text evidence="2">The sequence shown here is derived from an EMBL/GenBank/DDBJ whole genome shotgun (WGS) entry which is preliminary data.</text>
</comment>
<dbReference type="InterPro" id="IPR015931">
    <property type="entry name" value="Acnase/IPM_dHydase_lsu_aba_1/3"/>
</dbReference>
<dbReference type="Proteomes" id="UP000885759">
    <property type="component" value="Unassembled WGS sequence"/>
</dbReference>
<reference evidence="2" key="1">
    <citation type="journal article" date="2020" name="mSystems">
        <title>Genome- and Community-Level Interaction Insights into Carbon Utilization and Element Cycling Functions of Hydrothermarchaeota in Hydrothermal Sediment.</title>
        <authorList>
            <person name="Zhou Z."/>
            <person name="Liu Y."/>
            <person name="Xu W."/>
            <person name="Pan J."/>
            <person name="Luo Z.H."/>
            <person name="Li M."/>
        </authorList>
    </citation>
    <scope>NUCLEOTIDE SEQUENCE [LARGE SCALE GENOMIC DNA]</scope>
    <source>
        <strain evidence="2">HyVt-570</strain>
    </source>
</reference>
<gene>
    <name evidence="2" type="ORF">ENK37_04760</name>
</gene>
<dbReference type="GO" id="GO:0003861">
    <property type="term" value="F:3-isopropylmalate dehydratase activity"/>
    <property type="evidence" value="ECO:0007669"/>
    <property type="project" value="UniProtKB-EC"/>
</dbReference>
<dbReference type="InterPro" id="IPR036008">
    <property type="entry name" value="Aconitase_4Fe-4S_dom"/>
</dbReference>
<protein>
    <submittedName>
        <fullName evidence="2">3-isopropylmalate dehydratase large subunit</fullName>
        <ecNumber evidence="2">4.2.1.33</ecNumber>
    </submittedName>
</protein>
<evidence type="ECO:0000313" key="2">
    <source>
        <dbReference type="EMBL" id="HGY09352.1"/>
    </source>
</evidence>
<accession>A0A7C4ZD08</accession>
<keyword evidence="1" id="KW-0408">Iron</keyword>
<organism evidence="2">
    <name type="scientific">Oceanithermus profundus</name>
    <dbReference type="NCBI Taxonomy" id="187137"/>
    <lineage>
        <taxon>Bacteria</taxon>
        <taxon>Thermotogati</taxon>
        <taxon>Deinococcota</taxon>
        <taxon>Deinococci</taxon>
        <taxon>Thermales</taxon>
        <taxon>Thermaceae</taxon>
        <taxon>Oceanithermus</taxon>
    </lineage>
</organism>
<dbReference type="AlphaFoldDB" id="A0A7C4ZD08"/>
<sequence>MTLAQAILSHKAGRPVQPGELVVVEVDHAMTIDSIVPTVIDRLEELGAEPRHPERVSLVYDHVAPAANVNVAEAQRRGRAWARRTGVNF</sequence>